<feature type="transmembrane region" description="Helical" evidence="6">
    <location>
        <begin position="28"/>
        <end position="49"/>
    </location>
</feature>
<organism evidence="9 10">
    <name type="scientific">Powellomyces hirtus</name>
    <dbReference type="NCBI Taxonomy" id="109895"/>
    <lineage>
        <taxon>Eukaryota</taxon>
        <taxon>Fungi</taxon>
        <taxon>Fungi incertae sedis</taxon>
        <taxon>Chytridiomycota</taxon>
        <taxon>Chytridiomycota incertae sedis</taxon>
        <taxon>Chytridiomycetes</taxon>
        <taxon>Spizellomycetales</taxon>
        <taxon>Powellomycetaceae</taxon>
        <taxon>Powellomyces</taxon>
    </lineage>
</organism>
<gene>
    <name evidence="9" type="ORF">PhCBS80983_g04075</name>
</gene>
<feature type="transmembrane region" description="Helical" evidence="6">
    <location>
        <begin position="182"/>
        <end position="204"/>
    </location>
</feature>
<feature type="compositionally biased region" description="Polar residues" evidence="5">
    <location>
        <begin position="342"/>
        <end position="353"/>
    </location>
</feature>
<feature type="transmembrane region" description="Helical" evidence="6">
    <location>
        <begin position="270"/>
        <end position="291"/>
    </location>
</feature>
<dbReference type="GO" id="GO:0004930">
    <property type="term" value="F:G protein-coupled receptor activity"/>
    <property type="evidence" value="ECO:0007669"/>
    <property type="project" value="TreeGrafter"/>
</dbReference>
<evidence type="ECO:0000313" key="9">
    <source>
        <dbReference type="EMBL" id="TPX57123.1"/>
    </source>
</evidence>
<dbReference type="InterPro" id="IPR022343">
    <property type="entry name" value="GCR1-cAMP_receptor"/>
</dbReference>
<comment type="caution">
    <text evidence="9">The sequence shown here is derived from an EMBL/GenBank/DDBJ whole genome shotgun (WGS) entry which is preliminary data.</text>
</comment>
<accession>A0A507DZB6</accession>
<evidence type="ECO:0000259" key="8">
    <source>
        <dbReference type="PROSITE" id="PS50262"/>
    </source>
</evidence>
<name>A0A507DZB6_9FUNG</name>
<evidence type="ECO:0008006" key="11">
    <source>
        <dbReference type="Google" id="ProtNLM"/>
    </source>
</evidence>
<keyword evidence="3 6" id="KW-1133">Transmembrane helix</keyword>
<dbReference type="AlphaFoldDB" id="A0A507DZB6"/>
<dbReference type="PANTHER" id="PTHR23112:SF0">
    <property type="entry name" value="TRANSMEMBRANE PROTEIN 116"/>
    <property type="match status" value="1"/>
</dbReference>
<keyword evidence="10" id="KW-1185">Reference proteome</keyword>
<evidence type="ECO:0000256" key="5">
    <source>
        <dbReference type="SAM" id="MobiDB-lite"/>
    </source>
</evidence>
<protein>
    <recommendedName>
        <fullName evidence="11">G-protein coupled receptors family 2 profile 2 domain-containing protein</fullName>
    </recommendedName>
</protein>
<sequence>MDSNATLNTSTGPQSSADLDADTTRINIIFVLTSTMSVLGALTVMWSYVARKELRTASLHIVAVMAICDLGFATKFLGSALLCLFGNMDANTTGTFLCALSGHAGQFFALATVLWNGVISLNLFFLLYKPRKHKPGQWIRTYHCVVWSYCVLSMIILAGTKQIGFTEDGTCWIQGKRSAYRLLFYVPLCLAFLFAMFAVGFATYRLQASGRNTSDARTTRKVLSRKRASLVRIYLVTIIFVLVWTWSIVFRATAFSSENPPPMWLTYIQAFFLGSQGFFNAAAWSISVLLAPKPKDRKLAPTVVGMTAVAPTDADTTVARFQVIYPGEIGRPRESWEKDNPTVPQSSSPTLDETPNGDMPIVPVQDSVWRIAVRAAAGSPSLDFPSITGSSSQLYPPPRPHHARTPSSFYDFYDLVVFDGEHPYEQNEIELSAARPSFAGSRHTADAAAVPETGRETGRWRLGVGWSARREWAGHA</sequence>
<dbReference type="GO" id="GO:0007166">
    <property type="term" value="P:cell surface receptor signaling pathway"/>
    <property type="evidence" value="ECO:0007669"/>
    <property type="project" value="InterPro"/>
</dbReference>
<dbReference type="SUPFAM" id="SSF81321">
    <property type="entry name" value="Family A G protein-coupled receptor-like"/>
    <property type="match status" value="1"/>
</dbReference>
<feature type="compositionally biased region" description="Basic and acidic residues" evidence="5">
    <location>
        <begin position="331"/>
        <end position="340"/>
    </location>
</feature>
<dbReference type="InterPro" id="IPR017452">
    <property type="entry name" value="GPCR_Rhodpsn_7TM"/>
</dbReference>
<evidence type="ECO:0000256" key="1">
    <source>
        <dbReference type="ARBA" id="ARBA00004141"/>
    </source>
</evidence>
<dbReference type="PROSITE" id="PS50261">
    <property type="entry name" value="G_PROTEIN_RECEP_F2_4"/>
    <property type="match status" value="1"/>
</dbReference>
<dbReference type="PROSITE" id="PS50262">
    <property type="entry name" value="G_PROTEIN_RECEP_F1_2"/>
    <property type="match status" value="1"/>
</dbReference>
<dbReference type="Pfam" id="PF05462">
    <property type="entry name" value="Dicty_CAR"/>
    <property type="match status" value="1"/>
</dbReference>
<evidence type="ECO:0000313" key="10">
    <source>
        <dbReference type="Proteomes" id="UP000318582"/>
    </source>
</evidence>
<evidence type="ECO:0000259" key="7">
    <source>
        <dbReference type="PROSITE" id="PS50261"/>
    </source>
</evidence>
<evidence type="ECO:0000256" key="3">
    <source>
        <dbReference type="ARBA" id="ARBA00022989"/>
    </source>
</evidence>
<feature type="region of interest" description="Disordered" evidence="5">
    <location>
        <begin position="382"/>
        <end position="402"/>
    </location>
</feature>
<dbReference type="EMBL" id="QEAQ01000058">
    <property type="protein sequence ID" value="TPX57123.1"/>
    <property type="molecule type" value="Genomic_DNA"/>
</dbReference>
<evidence type="ECO:0000256" key="2">
    <source>
        <dbReference type="ARBA" id="ARBA00022692"/>
    </source>
</evidence>
<dbReference type="Gene3D" id="1.20.1070.10">
    <property type="entry name" value="Rhodopsin 7-helix transmembrane proteins"/>
    <property type="match status" value="1"/>
</dbReference>
<feature type="transmembrane region" description="Helical" evidence="6">
    <location>
        <begin position="107"/>
        <end position="128"/>
    </location>
</feature>
<feature type="transmembrane region" description="Helical" evidence="6">
    <location>
        <begin position="230"/>
        <end position="250"/>
    </location>
</feature>
<feature type="domain" description="G-protein coupled receptors family 1 profile" evidence="8">
    <location>
        <begin position="40"/>
        <end position="245"/>
    </location>
</feature>
<proteinExistence type="predicted"/>
<evidence type="ECO:0000256" key="6">
    <source>
        <dbReference type="SAM" id="Phobius"/>
    </source>
</evidence>
<evidence type="ECO:0000256" key="4">
    <source>
        <dbReference type="ARBA" id="ARBA00023136"/>
    </source>
</evidence>
<dbReference type="PANTHER" id="PTHR23112">
    <property type="entry name" value="G PROTEIN-COUPLED RECEPTOR 157-RELATED"/>
    <property type="match status" value="1"/>
</dbReference>
<dbReference type="GO" id="GO:0005886">
    <property type="term" value="C:plasma membrane"/>
    <property type="evidence" value="ECO:0007669"/>
    <property type="project" value="TreeGrafter"/>
</dbReference>
<keyword evidence="2 6" id="KW-0812">Transmembrane</keyword>
<keyword evidence="4 6" id="KW-0472">Membrane</keyword>
<feature type="region of interest" description="Disordered" evidence="5">
    <location>
        <begin position="331"/>
        <end position="359"/>
    </location>
</feature>
<comment type="subcellular location">
    <subcellularLocation>
        <location evidence="1">Membrane</location>
        <topology evidence="1">Multi-pass membrane protein</topology>
    </subcellularLocation>
</comment>
<dbReference type="InterPro" id="IPR017981">
    <property type="entry name" value="GPCR_2-like_7TM"/>
</dbReference>
<dbReference type="PRINTS" id="PR02001">
    <property type="entry name" value="GCR1CAMPR"/>
</dbReference>
<reference evidence="9 10" key="1">
    <citation type="journal article" date="2019" name="Sci. Rep.">
        <title>Comparative genomics of chytrid fungi reveal insights into the obligate biotrophic and pathogenic lifestyle of Synchytrium endobioticum.</title>
        <authorList>
            <person name="van de Vossenberg B.T.L.H."/>
            <person name="Warris S."/>
            <person name="Nguyen H.D.T."/>
            <person name="van Gent-Pelzer M.P.E."/>
            <person name="Joly D.L."/>
            <person name="van de Geest H.C."/>
            <person name="Bonants P.J.M."/>
            <person name="Smith D.S."/>
            <person name="Levesque C.A."/>
            <person name="van der Lee T.A.J."/>
        </authorList>
    </citation>
    <scope>NUCLEOTIDE SEQUENCE [LARGE SCALE GENOMIC DNA]</scope>
    <source>
        <strain evidence="9 10">CBS 809.83</strain>
    </source>
</reference>
<feature type="domain" description="G-protein coupled receptors family 2 profile 2" evidence="7">
    <location>
        <begin position="26"/>
        <end position="288"/>
    </location>
</feature>
<dbReference type="Proteomes" id="UP000318582">
    <property type="component" value="Unassembled WGS sequence"/>
</dbReference>
<dbReference type="GO" id="GO:0007189">
    <property type="term" value="P:adenylate cyclase-activating G protein-coupled receptor signaling pathway"/>
    <property type="evidence" value="ECO:0007669"/>
    <property type="project" value="TreeGrafter"/>
</dbReference>
<feature type="transmembrane region" description="Helical" evidence="6">
    <location>
        <begin position="140"/>
        <end position="159"/>
    </location>
</feature>
<feature type="transmembrane region" description="Helical" evidence="6">
    <location>
        <begin position="61"/>
        <end position="87"/>
    </location>
</feature>